<dbReference type="PANTHER" id="PTHR48050:SF13">
    <property type="entry name" value="STEROL 3-BETA-GLUCOSYLTRANSFERASE UGT80A2"/>
    <property type="match status" value="1"/>
</dbReference>
<dbReference type="Pfam" id="PF06722">
    <property type="entry name" value="EryCIII-like_C"/>
    <property type="match status" value="1"/>
</dbReference>
<evidence type="ECO:0000313" key="2">
    <source>
        <dbReference type="EMBL" id="MCQ4117833.1"/>
    </source>
</evidence>
<keyword evidence="3" id="KW-1185">Reference proteome</keyword>
<gene>
    <name evidence="2" type="ORF">NOF53_01345</name>
</gene>
<evidence type="ECO:0000259" key="1">
    <source>
        <dbReference type="Pfam" id="PF06722"/>
    </source>
</evidence>
<reference evidence="2 3" key="1">
    <citation type="submission" date="2022-07" db="EMBL/GenBank/DDBJ databases">
        <title>Degradation activity of malathion, p-nitrophenol and potential low-temperature adaptation strategy of Rhodococcus sp. FXJ9.536.</title>
        <authorList>
            <person name="Huang J."/>
            <person name="Huang Y."/>
        </authorList>
    </citation>
    <scope>NUCLEOTIDE SEQUENCE [LARGE SCALE GENOMIC DNA]</scope>
    <source>
        <strain evidence="2 3">FXJ9.536</strain>
    </source>
</reference>
<dbReference type="Gene3D" id="3.40.50.2000">
    <property type="entry name" value="Glycogen Phosphorylase B"/>
    <property type="match status" value="1"/>
</dbReference>
<dbReference type="PANTHER" id="PTHR48050">
    <property type="entry name" value="STEROL 3-BETA-GLUCOSYLTRANSFERASE"/>
    <property type="match status" value="1"/>
</dbReference>
<dbReference type="SUPFAM" id="SSF53756">
    <property type="entry name" value="UDP-Glycosyltransferase/glycogen phosphorylase"/>
    <property type="match status" value="1"/>
</dbReference>
<dbReference type="Proteomes" id="UP001524501">
    <property type="component" value="Unassembled WGS sequence"/>
</dbReference>
<dbReference type="InterPro" id="IPR010610">
    <property type="entry name" value="EryCIII-like_C"/>
</dbReference>
<name>A0ABT1Q6E9_9NOCA</name>
<protein>
    <recommendedName>
        <fullName evidence="1">Erythromycin biosynthesis protein CIII-like C-terminal domain-containing protein</fullName>
    </recommendedName>
</protein>
<comment type="caution">
    <text evidence="2">The sequence shown here is derived from an EMBL/GenBank/DDBJ whole genome shotgun (WGS) entry which is preliminary data.</text>
</comment>
<evidence type="ECO:0000313" key="3">
    <source>
        <dbReference type="Proteomes" id="UP001524501"/>
    </source>
</evidence>
<dbReference type="RefSeq" id="WP_255965168.1">
    <property type="nucleotide sequence ID" value="NZ_JANFQF010000001.1"/>
</dbReference>
<accession>A0ABT1Q6E9</accession>
<sequence length="109" mass="11501">MLPHCDLVVNHAGSGSVIGALAWGAPVIALPMGADQELNAERLTALDAGITLDPMTLTSDEIRRSALSTLASDSLRLGAQRVCEEIDEIPSPTTIIEDCERLMGQGRSC</sequence>
<organism evidence="2 3">
    <name type="scientific">Rhodococcus tibetensis</name>
    <dbReference type="NCBI Taxonomy" id="2965064"/>
    <lineage>
        <taxon>Bacteria</taxon>
        <taxon>Bacillati</taxon>
        <taxon>Actinomycetota</taxon>
        <taxon>Actinomycetes</taxon>
        <taxon>Mycobacteriales</taxon>
        <taxon>Nocardiaceae</taxon>
        <taxon>Rhodococcus</taxon>
    </lineage>
</organism>
<dbReference type="EMBL" id="JANFQF010000001">
    <property type="protein sequence ID" value="MCQ4117833.1"/>
    <property type="molecule type" value="Genomic_DNA"/>
</dbReference>
<proteinExistence type="predicted"/>
<dbReference type="InterPro" id="IPR050426">
    <property type="entry name" value="Glycosyltransferase_28"/>
</dbReference>
<feature type="domain" description="Erythromycin biosynthesis protein CIII-like C-terminal" evidence="1">
    <location>
        <begin position="1"/>
        <end position="102"/>
    </location>
</feature>